<protein>
    <submittedName>
        <fullName evidence="4">Nucleoside-diphosphate-sugar epimerase</fullName>
    </submittedName>
</protein>
<dbReference type="InterPro" id="IPR001509">
    <property type="entry name" value="Epimerase_deHydtase"/>
</dbReference>
<feature type="domain" description="NAD-dependent epimerase/dehydratase" evidence="3">
    <location>
        <begin position="10"/>
        <end position="234"/>
    </location>
</feature>
<dbReference type="Pfam" id="PF01370">
    <property type="entry name" value="Epimerase"/>
    <property type="match status" value="1"/>
</dbReference>
<dbReference type="InterPro" id="IPR036291">
    <property type="entry name" value="NAD(P)-bd_dom_sf"/>
</dbReference>
<dbReference type="HOGENOM" id="CLU_007383_6_1_6"/>
<dbReference type="EMBL" id="CP003244">
    <property type="protein sequence ID" value="AEX50533.1"/>
    <property type="molecule type" value="Genomic_DNA"/>
</dbReference>
<dbReference type="PATRIC" id="fig|745277.3.peg.574"/>
<sequence>MSKNLETKSVLVTGANGFIGRAIAKSIETAGMTVRRAVRRNYHEPTAWHSPDLDEFADWSEGLSGIDCVIHCSARVHQMQEQTSDALAEFRKVNTSGTLTLAKQAAAASVSRFIFLSSCKVNGEETVKGSPFREAVPRPPQDPYGLSKYEAETGLLDISASTGMEVVIIRLPLVYGPDVKANFALLIKIISLGIPLPFASIDNRRSLLALDNLCHFILHVINHPAAAGEVFLIADEPAVSTSTLIKMIARAKGKPALLFPFPITLLKVLATITGKRKAVARLVGSLELDTGKTQVLLGWHPPFKTDEALKKIFNNG</sequence>
<comment type="similarity">
    <text evidence="2">Belongs to the NAD(P)-dependent epimerase/dehydratase family.</text>
</comment>
<comment type="pathway">
    <text evidence="1">Bacterial outer membrane biogenesis; LPS O-antigen biosynthesis.</text>
</comment>
<dbReference type="KEGG" id="raq:Rahaq2_0606"/>
<evidence type="ECO:0000256" key="1">
    <source>
        <dbReference type="ARBA" id="ARBA00005125"/>
    </source>
</evidence>
<dbReference type="SUPFAM" id="SSF51735">
    <property type="entry name" value="NAD(P)-binding Rossmann-fold domains"/>
    <property type="match status" value="1"/>
</dbReference>
<dbReference type="PANTHER" id="PTHR43000">
    <property type="entry name" value="DTDP-D-GLUCOSE 4,6-DEHYDRATASE-RELATED"/>
    <property type="match status" value="1"/>
</dbReference>
<dbReference type="RefSeq" id="WP_014333789.1">
    <property type="nucleotide sequence ID" value="NC_016818.1"/>
</dbReference>
<gene>
    <name evidence="4" type="ordered locus">Rahaq2_0606</name>
</gene>
<name>H2ITT1_RAHAC</name>
<dbReference type="AlphaFoldDB" id="H2ITT1"/>
<dbReference type="eggNOG" id="COG0451">
    <property type="taxonomic scope" value="Bacteria"/>
</dbReference>
<organism evidence="4 5">
    <name type="scientific">Rahnella aquatilis (strain ATCC 33071 / DSM 4594 / JCM 1683 / NBRC 105701 / NCIMB 13365 / CIP 78.65)</name>
    <dbReference type="NCBI Taxonomy" id="745277"/>
    <lineage>
        <taxon>Bacteria</taxon>
        <taxon>Pseudomonadati</taxon>
        <taxon>Pseudomonadota</taxon>
        <taxon>Gammaproteobacteria</taxon>
        <taxon>Enterobacterales</taxon>
        <taxon>Yersiniaceae</taxon>
        <taxon>Rahnella</taxon>
    </lineage>
</organism>
<reference evidence="5" key="2">
    <citation type="submission" date="2012-01" db="EMBL/GenBank/DDBJ databases">
        <title>Complete sequence of chromosome of Rahnella aquatilis CIP 78.65.</title>
        <authorList>
            <person name="Lucas S."/>
            <person name="Han J."/>
            <person name="Lapidus A."/>
            <person name="Cheng J.-F."/>
            <person name="Goodwin L."/>
            <person name="Pitluck S."/>
            <person name="Peters L."/>
            <person name="Ovchinnikova G."/>
            <person name="Held B."/>
            <person name="Detter J.C."/>
            <person name="Han C."/>
            <person name="Tapia R."/>
            <person name="Land M."/>
            <person name="Hauser L."/>
            <person name="Kyrpides N."/>
            <person name="Ivanova N."/>
            <person name="Pagani I."/>
            <person name="Sobecky P."/>
            <person name="Martinez R."/>
            <person name="Woyke T."/>
        </authorList>
    </citation>
    <scope>NUCLEOTIDE SEQUENCE [LARGE SCALE GENOMIC DNA]</scope>
    <source>
        <strain evidence="5">ATCC 33071 / DSM 4594 / JCM 1683 / NBRC 105701 / NCIMB 13365 / CIP 78.65</strain>
    </source>
</reference>
<dbReference type="Proteomes" id="UP000009010">
    <property type="component" value="Chromosome"/>
</dbReference>
<dbReference type="STRING" id="745277.Rahaq2_0606"/>
<evidence type="ECO:0000313" key="4">
    <source>
        <dbReference type="EMBL" id="AEX50533.1"/>
    </source>
</evidence>
<evidence type="ECO:0000313" key="5">
    <source>
        <dbReference type="Proteomes" id="UP000009010"/>
    </source>
</evidence>
<evidence type="ECO:0000259" key="3">
    <source>
        <dbReference type="Pfam" id="PF01370"/>
    </source>
</evidence>
<dbReference type="Gene3D" id="3.40.50.720">
    <property type="entry name" value="NAD(P)-binding Rossmann-like Domain"/>
    <property type="match status" value="1"/>
</dbReference>
<reference evidence="4 5" key="1">
    <citation type="journal article" date="2012" name="J. Bacteriol.">
        <title>Complete Genome Sequence of Rahnella aquatilis CIP 78.65.</title>
        <authorList>
            <person name="Martinez R.J."/>
            <person name="Bruce D."/>
            <person name="Detter C."/>
            <person name="Goodwin L.A."/>
            <person name="Han J."/>
            <person name="Han C.S."/>
            <person name="Held B."/>
            <person name="Land M.L."/>
            <person name="Mikhailova N."/>
            <person name="Nolan M."/>
            <person name="Pennacchio L."/>
            <person name="Pitluck S."/>
            <person name="Tapia R."/>
            <person name="Woyke T."/>
            <person name="Sobecky P.A."/>
        </authorList>
    </citation>
    <scope>NUCLEOTIDE SEQUENCE [LARGE SCALE GENOMIC DNA]</scope>
    <source>
        <strain evidence="5">ATCC 33071 / DSM 4594 / JCM 1683 / NBRC 105701 / NCIMB 13365 / CIP 78.65</strain>
    </source>
</reference>
<dbReference type="CDD" id="cd05232">
    <property type="entry name" value="UDP_G4E_4_SDR_e"/>
    <property type="match status" value="1"/>
</dbReference>
<keyword evidence="5" id="KW-1185">Reference proteome</keyword>
<proteinExistence type="inferred from homology"/>
<dbReference type="OrthoDB" id="9801056at2"/>
<evidence type="ECO:0000256" key="2">
    <source>
        <dbReference type="ARBA" id="ARBA00007637"/>
    </source>
</evidence>
<accession>H2ITT1</accession>